<dbReference type="Proteomes" id="UP001589609">
    <property type="component" value="Unassembled WGS sequence"/>
</dbReference>
<comment type="caution">
    <text evidence="4">The sequence shown here is derived from an EMBL/GenBank/DDBJ whole genome shotgun (WGS) entry which is preliminary data.</text>
</comment>
<comment type="similarity">
    <text evidence="1">Belongs to the polysaccharide synthase family.</text>
</comment>
<organism evidence="4 5">
    <name type="scientific">Ectobacillus funiculus</name>
    <dbReference type="NCBI Taxonomy" id="137993"/>
    <lineage>
        <taxon>Bacteria</taxon>
        <taxon>Bacillati</taxon>
        <taxon>Bacillota</taxon>
        <taxon>Bacilli</taxon>
        <taxon>Bacillales</taxon>
        <taxon>Bacillaceae</taxon>
        <taxon>Ectobacillus</taxon>
    </lineage>
</organism>
<dbReference type="Pfam" id="PF02719">
    <property type="entry name" value="Polysacc_synt_2"/>
    <property type="match status" value="1"/>
</dbReference>
<gene>
    <name evidence="4" type="ORF">ACFFMS_06995</name>
</gene>
<proteinExistence type="inferred from homology"/>
<keyword evidence="5" id="KW-1185">Reference proteome</keyword>
<dbReference type="EMBL" id="JBHMAF010000023">
    <property type="protein sequence ID" value="MFB9758269.1"/>
    <property type="molecule type" value="Genomic_DNA"/>
</dbReference>
<dbReference type="PANTHER" id="PTHR43318:SF1">
    <property type="entry name" value="POLYSACCHARIDE BIOSYNTHESIS PROTEIN EPSC-RELATED"/>
    <property type="match status" value="1"/>
</dbReference>
<sequence>MNDRIRLFVLSIRDIILLTSSFLFALLLVQIREGDAGLNLFNFISIFSLLSYVLLGYVCLFRLRFYKKLSYYGYQEILSVVKILSLSNLLYMIYFLLFLREQWPIILLPTLWLTSIVFITGSHLIWTMAKKIFFPQDVSQQRILIIGAGEAGTITAQQILQSEGINHNLIGFIDDDSEKQNLKVLGIPVLGKKADIQNLIKLYEITDVIIAMPSAARTEILGFVNICKKTTANVKLLPDVKDWIGDQMNLNEIRNLNIKDLIGREMIEPTHRINDYLRNVSVLITGAGGSIGSELANQVASFDPQRLILLGHGENSIFNVKATLEKKFPHIELHFIIADIQDQQHIEHVFLQFKPDIVFHAAAHKHVPLMERNEGAAVRNNIFGTENVVKAADRFGVKRFVFISTDKAVHPVNTMGMTKRIGEMIVQSTSEKSSTKFSVVRFGNVLESRGSVIPIFKKQIESGGPVTVTHPEMVRYFMTIPEAVQLVLEAGALSKGGEVFVLDMGEPVKILDIAQNLIRLSGYEPERDIRIEYIGIRPGEKLSEVLFYDSEEMKTTDHPHVLIAIPRKNNNVHLEHYLEELKQAMLNNPEQLQSILTYIIQNDVAGRI</sequence>
<feature type="transmembrane region" description="Helical" evidence="2">
    <location>
        <begin position="105"/>
        <end position="126"/>
    </location>
</feature>
<feature type="domain" description="Polysaccharide biosynthesis protein CapD-like" evidence="3">
    <location>
        <begin position="282"/>
        <end position="564"/>
    </location>
</feature>
<dbReference type="CDD" id="cd05237">
    <property type="entry name" value="UDP_invert_4-6DH_SDR_e"/>
    <property type="match status" value="1"/>
</dbReference>
<dbReference type="Gene3D" id="3.40.50.720">
    <property type="entry name" value="NAD(P)-binding Rossmann-like Domain"/>
    <property type="match status" value="2"/>
</dbReference>
<name>A0ABV5WCF5_9BACI</name>
<dbReference type="InterPro" id="IPR003869">
    <property type="entry name" value="Polysac_CapD-like"/>
</dbReference>
<dbReference type="InterPro" id="IPR036291">
    <property type="entry name" value="NAD(P)-bd_dom_sf"/>
</dbReference>
<dbReference type="RefSeq" id="WP_379948537.1">
    <property type="nucleotide sequence ID" value="NZ_JBHMAF010000023.1"/>
</dbReference>
<reference evidence="4 5" key="1">
    <citation type="submission" date="2024-09" db="EMBL/GenBank/DDBJ databases">
        <authorList>
            <person name="Sun Q."/>
            <person name="Mori K."/>
        </authorList>
    </citation>
    <scope>NUCLEOTIDE SEQUENCE [LARGE SCALE GENOMIC DNA]</scope>
    <source>
        <strain evidence="4 5">JCM 11201</strain>
    </source>
</reference>
<evidence type="ECO:0000313" key="4">
    <source>
        <dbReference type="EMBL" id="MFB9758269.1"/>
    </source>
</evidence>
<dbReference type="Pfam" id="PF13727">
    <property type="entry name" value="CoA_binding_3"/>
    <property type="match status" value="1"/>
</dbReference>
<accession>A0ABV5WCF5</accession>
<evidence type="ECO:0000313" key="5">
    <source>
        <dbReference type="Proteomes" id="UP001589609"/>
    </source>
</evidence>
<feature type="transmembrane region" description="Helical" evidence="2">
    <location>
        <begin position="7"/>
        <end position="31"/>
    </location>
</feature>
<evidence type="ECO:0000256" key="2">
    <source>
        <dbReference type="SAM" id="Phobius"/>
    </source>
</evidence>
<dbReference type="InterPro" id="IPR051203">
    <property type="entry name" value="Polysaccharide_Synthase-Rel"/>
</dbReference>
<evidence type="ECO:0000259" key="3">
    <source>
        <dbReference type="Pfam" id="PF02719"/>
    </source>
</evidence>
<keyword evidence="2" id="KW-0472">Membrane</keyword>
<feature type="transmembrane region" description="Helical" evidence="2">
    <location>
        <begin position="77"/>
        <end position="99"/>
    </location>
</feature>
<dbReference type="SUPFAM" id="SSF51735">
    <property type="entry name" value="NAD(P)-binding Rossmann-fold domains"/>
    <property type="match status" value="2"/>
</dbReference>
<keyword evidence="2" id="KW-0812">Transmembrane</keyword>
<dbReference type="PANTHER" id="PTHR43318">
    <property type="entry name" value="UDP-N-ACETYLGLUCOSAMINE 4,6-DEHYDRATASE"/>
    <property type="match status" value="1"/>
</dbReference>
<keyword evidence="2" id="KW-1133">Transmembrane helix</keyword>
<protein>
    <submittedName>
        <fullName evidence="4">Polysaccharide biosynthesis protein</fullName>
    </submittedName>
</protein>
<evidence type="ECO:0000256" key="1">
    <source>
        <dbReference type="ARBA" id="ARBA00007430"/>
    </source>
</evidence>
<feature type="transmembrane region" description="Helical" evidence="2">
    <location>
        <begin position="43"/>
        <end position="65"/>
    </location>
</feature>